<evidence type="ECO:0000256" key="1">
    <source>
        <dbReference type="ARBA" id="ARBA00004211"/>
    </source>
</evidence>
<dbReference type="InterPro" id="IPR013783">
    <property type="entry name" value="Ig-like_fold"/>
</dbReference>
<dbReference type="InterPro" id="IPR008962">
    <property type="entry name" value="PapD-like_sf"/>
</dbReference>
<dbReference type="Proteomes" id="UP001054889">
    <property type="component" value="Unassembled WGS sequence"/>
</dbReference>
<dbReference type="Pfam" id="PF00635">
    <property type="entry name" value="Motile_Sperm"/>
    <property type="match status" value="1"/>
</dbReference>
<comment type="subcellular location">
    <subcellularLocation>
        <location evidence="1">Membrane</location>
        <topology evidence="1">Single-pass type IV membrane protein</topology>
    </subcellularLocation>
</comment>
<gene>
    <name evidence="7" type="primary">ga28261</name>
    <name evidence="7" type="ORF">PR202_ga28261</name>
</gene>
<comment type="caution">
    <text evidence="7">The sequence shown here is derived from an EMBL/GenBank/DDBJ whole genome shotgun (WGS) entry which is preliminary data.</text>
</comment>
<keyword evidence="4" id="KW-1133">Transmembrane helix</keyword>
<keyword evidence="8" id="KW-1185">Reference proteome</keyword>
<dbReference type="InterPro" id="IPR000535">
    <property type="entry name" value="MSP_dom"/>
</dbReference>
<dbReference type="GO" id="GO:0061817">
    <property type="term" value="P:endoplasmic reticulum-plasma membrane tethering"/>
    <property type="evidence" value="ECO:0007669"/>
    <property type="project" value="TreeGrafter"/>
</dbReference>
<evidence type="ECO:0000256" key="4">
    <source>
        <dbReference type="ARBA" id="ARBA00022989"/>
    </source>
</evidence>
<dbReference type="SUPFAM" id="SSF49354">
    <property type="entry name" value="PapD-like"/>
    <property type="match status" value="1"/>
</dbReference>
<sequence length="122" mass="13866">MLGIEPLELHFPFEPNKLMSCSLHLTNNTDDYIVFNIQATNPQQYCIEPKRDGVPPRSKCSVTIMVQPQEQAPKPEHCVEELIVQSTRMDEGIPTQNMIEDLFGQQKNNKSVDKVSLMVVLP</sequence>
<evidence type="ECO:0000256" key="2">
    <source>
        <dbReference type="ARBA" id="ARBA00008932"/>
    </source>
</evidence>
<feature type="domain" description="MSP" evidence="6">
    <location>
        <begin position="1"/>
        <end position="121"/>
    </location>
</feature>
<dbReference type="Gene3D" id="2.60.40.10">
    <property type="entry name" value="Immunoglobulins"/>
    <property type="match status" value="1"/>
</dbReference>
<evidence type="ECO:0000256" key="3">
    <source>
        <dbReference type="ARBA" id="ARBA00022692"/>
    </source>
</evidence>
<dbReference type="EMBL" id="BQKI01000017">
    <property type="protein sequence ID" value="GJN10187.1"/>
    <property type="molecule type" value="Genomic_DNA"/>
</dbReference>
<evidence type="ECO:0000256" key="5">
    <source>
        <dbReference type="ARBA" id="ARBA00023136"/>
    </source>
</evidence>
<dbReference type="PROSITE" id="PS50202">
    <property type="entry name" value="MSP"/>
    <property type="match status" value="1"/>
</dbReference>
<reference evidence="7" key="2">
    <citation type="submission" date="2021-12" db="EMBL/GenBank/DDBJ databases">
        <title>Resequencing data analysis of finger millet.</title>
        <authorList>
            <person name="Hatakeyama M."/>
            <person name="Aluri S."/>
            <person name="Balachadran M.T."/>
            <person name="Sivarajan S.R."/>
            <person name="Poveda L."/>
            <person name="Shimizu-Inatsugi R."/>
            <person name="Schlapbach R."/>
            <person name="Sreeman S.M."/>
            <person name="Shimizu K.K."/>
        </authorList>
    </citation>
    <scope>NUCLEOTIDE SEQUENCE</scope>
</reference>
<keyword evidence="3" id="KW-0812">Transmembrane</keyword>
<reference evidence="7" key="1">
    <citation type="journal article" date="2018" name="DNA Res.">
        <title>Multiple hybrid de novo genome assembly of finger millet, an orphan allotetraploid crop.</title>
        <authorList>
            <person name="Hatakeyama M."/>
            <person name="Aluri S."/>
            <person name="Balachadran M.T."/>
            <person name="Sivarajan S.R."/>
            <person name="Patrignani A."/>
            <person name="Gruter S."/>
            <person name="Poveda L."/>
            <person name="Shimizu-Inatsugi R."/>
            <person name="Baeten J."/>
            <person name="Francoijs K.J."/>
            <person name="Nataraja K.N."/>
            <person name="Reddy Y.A.N."/>
            <person name="Phadnis S."/>
            <person name="Ravikumar R.L."/>
            <person name="Schlapbach R."/>
            <person name="Sreeman S.M."/>
            <person name="Shimizu K.K."/>
        </authorList>
    </citation>
    <scope>NUCLEOTIDE SEQUENCE</scope>
</reference>
<dbReference type="GO" id="GO:0090158">
    <property type="term" value="P:endoplasmic reticulum membrane organization"/>
    <property type="evidence" value="ECO:0007669"/>
    <property type="project" value="TreeGrafter"/>
</dbReference>
<dbReference type="AlphaFoldDB" id="A0AAV5DI36"/>
<dbReference type="GO" id="GO:0005886">
    <property type="term" value="C:plasma membrane"/>
    <property type="evidence" value="ECO:0007669"/>
    <property type="project" value="TreeGrafter"/>
</dbReference>
<proteinExistence type="inferred from homology"/>
<evidence type="ECO:0000259" key="6">
    <source>
        <dbReference type="PROSITE" id="PS50202"/>
    </source>
</evidence>
<evidence type="ECO:0000313" key="7">
    <source>
        <dbReference type="EMBL" id="GJN10187.1"/>
    </source>
</evidence>
<evidence type="ECO:0000313" key="8">
    <source>
        <dbReference type="Proteomes" id="UP001054889"/>
    </source>
</evidence>
<dbReference type="GO" id="GO:0005789">
    <property type="term" value="C:endoplasmic reticulum membrane"/>
    <property type="evidence" value="ECO:0007669"/>
    <property type="project" value="InterPro"/>
</dbReference>
<keyword evidence="5" id="KW-0472">Membrane</keyword>
<dbReference type="InterPro" id="IPR016763">
    <property type="entry name" value="VAP"/>
</dbReference>
<dbReference type="PANTHER" id="PTHR10809">
    <property type="entry name" value="VESICLE-ASSOCIATED MEMBRANE PROTEIN-ASSOCIATED PROTEIN"/>
    <property type="match status" value="1"/>
</dbReference>
<accession>A0AAV5DI36</accession>
<protein>
    <recommendedName>
        <fullName evidence="6">MSP domain-containing protein</fullName>
    </recommendedName>
</protein>
<comment type="similarity">
    <text evidence="2">Belongs to the VAMP-associated protein (VAP) (TC 9.B.17) family.</text>
</comment>
<organism evidence="7 8">
    <name type="scientific">Eleusine coracana subsp. coracana</name>
    <dbReference type="NCBI Taxonomy" id="191504"/>
    <lineage>
        <taxon>Eukaryota</taxon>
        <taxon>Viridiplantae</taxon>
        <taxon>Streptophyta</taxon>
        <taxon>Embryophyta</taxon>
        <taxon>Tracheophyta</taxon>
        <taxon>Spermatophyta</taxon>
        <taxon>Magnoliopsida</taxon>
        <taxon>Liliopsida</taxon>
        <taxon>Poales</taxon>
        <taxon>Poaceae</taxon>
        <taxon>PACMAD clade</taxon>
        <taxon>Chloridoideae</taxon>
        <taxon>Cynodonteae</taxon>
        <taxon>Eleusininae</taxon>
        <taxon>Eleusine</taxon>
    </lineage>
</organism>
<dbReference type="PANTHER" id="PTHR10809:SF6">
    <property type="entry name" value="AT11025P-RELATED"/>
    <property type="match status" value="1"/>
</dbReference>
<name>A0AAV5DI36_ELECO</name>